<feature type="domain" description="CAAX prenyl protease 2/Lysostaphin resistance protein A-like" evidence="2">
    <location>
        <begin position="47"/>
        <end position="140"/>
    </location>
</feature>
<feature type="transmembrane region" description="Helical" evidence="1">
    <location>
        <begin position="78"/>
        <end position="101"/>
    </location>
</feature>
<dbReference type="GO" id="GO:0004175">
    <property type="term" value="F:endopeptidase activity"/>
    <property type="evidence" value="ECO:0007669"/>
    <property type="project" value="UniProtKB-ARBA"/>
</dbReference>
<protein>
    <recommendedName>
        <fullName evidence="2">CAAX prenyl protease 2/Lysostaphin resistance protein A-like domain-containing protein</fullName>
    </recommendedName>
</protein>
<dbReference type="AlphaFoldDB" id="X0W860"/>
<organism evidence="3">
    <name type="scientific">marine sediment metagenome</name>
    <dbReference type="NCBI Taxonomy" id="412755"/>
    <lineage>
        <taxon>unclassified sequences</taxon>
        <taxon>metagenomes</taxon>
        <taxon>ecological metagenomes</taxon>
    </lineage>
</organism>
<comment type="caution">
    <text evidence="3">The sequence shown here is derived from an EMBL/GenBank/DDBJ whole genome shotgun (WGS) entry which is preliminary data.</text>
</comment>
<name>X0W860_9ZZZZ</name>
<dbReference type="InterPro" id="IPR014346">
    <property type="entry name" value="Prenyl_protease-related"/>
</dbReference>
<feature type="transmembrane region" description="Helical" evidence="1">
    <location>
        <begin position="131"/>
        <end position="153"/>
    </location>
</feature>
<evidence type="ECO:0000259" key="2">
    <source>
        <dbReference type="Pfam" id="PF02517"/>
    </source>
</evidence>
<evidence type="ECO:0000256" key="1">
    <source>
        <dbReference type="SAM" id="Phobius"/>
    </source>
</evidence>
<keyword evidence="1" id="KW-1133">Transmembrane helix</keyword>
<dbReference type="Pfam" id="PF02517">
    <property type="entry name" value="Rce1-like"/>
    <property type="match status" value="1"/>
</dbReference>
<dbReference type="NCBIfam" id="TIGR03008">
    <property type="entry name" value="pepcterm_CAAX"/>
    <property type="match status" value="1"/>
</dbReference>
<accession>X0W860</accession>
<keyword evidence="1" id="KW-0472">Membrane</keyword>
<keyword evidence="1" id="KW-0812">Transmembrane</keyword>
<gene>
    <name evidence="3" type="ORF">S01H1_50057</name>
</gene>
<feature type="transmembrane region" description="Helical" evidence="1">
    <location>
        <begin position="44"/>
        <end position="66"/>
    </location>
</feature>
<sequence length="154" mass="17046">MVAWIAACELGIEPAVLAWMSASETVARSQFNPFSEIPAEGLRATFLAIRFAGLVLVVPVCEELFLRGFVMRYVQSPQWWTVSLSQLGVRALIVAPVYGALTHPGEAVAAVVWFSLITWLVARTGRFWDAVVAHGITNLLLGLYVCVFGQWHLW</sequence>
<dbReference type="EMBL" id="BARS01032235">
    <property type="protein sequence ID" value="GAG26790.1"/>
    <property type="molecule type" value="Genomic_DNA"/>
</dbReference>
<dbReference type="GO" id="GO:0080120">
    <property type="term" value="P:CAAX-box protein maturation"/>
    <property type="evidence" value="ECO:0007669"/>
    <property type="project" value="UniProtKB-ARBA"/>
</dbReference>
<dbReference type="InterPro" id="IPR003675">
    <property type="entry name" value="Rce1/LyrA-like_dom"/>
</dbReference>
<feature type="transmembrane region" description="Helical" evidence="1">
    <location>
        <begin position="107"/>
        <end position="124"/>
    </location>
</feature>
<proteinExistence type="predicted"/>
<reference evidence="3" key="1">
    <citation type="journal article" date="2014" name="Front. Microbiol.">
        <title>High frequency of phylogenetically diverse reductive dehalogenase-homologous genes in deep subseafloor sedimentary metagenomes.</title>
        <authorList>
            <person name="Kawai M."/>
            <person name="Futagami T."/>
            <person name="Toyoda A."/>
            <person name="Takaki Y."/>
            <person name="Nishi S."/>
            <person name="Hori S."/>
            <person name="Arai W."/>
            <person name="Tsubouchi T."/>
            <person name="Morono Y."/>
            <person name="Uchiyama I."/>
            <person name="Ito T."/>
            <person name="Fujiyama A."/>
            <person name="Inagaki F."/>
            <person name="Takami H."/>
        </authorList>
    </citation>
    <scope>NUCLEOTIDE SEQUENCE</scope>
    <source>
        <strain evidence="3">Expedition CK06-06</strain>
    </source>
</reference>
<evidence type="ECO:0000313" key="3">
    <source>
        <dbReference type="EMBL" id="GAG26790.1"/>
    </source>
</evidence>